<dbReference type="PRINTS" id="PR00367">
    <property type="entry name" value="ETHRSPELEMNT"/>
</dbReference>
<keyword evidence="4" id="KW-0804">Transcription</keyword>
<dbReference type="GO" id="GO:0005634">
    <property type="term" value="C:nucleus"/>
    <property type="evidence" value="ECO:0007669"/>
    <property type="project" value="UniProtKB-SubCell"/>
</dbReference>
<dbReference type="Pfam" id="PF00847">
    <property type="entry name" value="AP2"/>
    <property type="match status" value="1"/>
</dbReference>
<dbReference type="PANTHER" id="PTHR31190:SF96">
    <property type="entry name" value="ETHYLENE RESPONSE FACTOR 2"/>
    <property type="match status" value="1"/>
</dbReference>
<gene>
    <name evidence="9" type="ORF">GOP47_0000810</name>
</gene>
<dbReference type="InterPro" id="IPR001471">
    <property type="entry name" value="AP2/ERF_dom"/>
</dbReference>
<dbReference type="Gene3D" id="2.40.330.10">
    <property type="entry name" value="DNA-binding pseudobarrel domain"/>
    <property type="match status" value="1"/>
</dbReference>
<keyword evidence="10" id="KW-1185">Reference proteome</keyword>
<evidence type="ECO:0000259" key="8">
    <source>
        <dbReference type="PROSITE" id="PS51032"/>
    </source>
</evidence>
<evidence type="ECO:0000256" key="2">
    <source>
        <dbReference type="ARBA" id="ARBA00023015"/>
    </source>
</evidence>
<feature type="region of interest" description="Disordered" evidence="6">
    <location>
        <begin position="641"/>
        <end position="666"/>
    </location>
</feature>
<dbReference type="InterPro" id="IPR036955">
    <property type="entry name" value="AP2/ERF_dom_sf"/>
</dbReference>
<feature type="domain" description="TF-B3" evidence="7">
    <location>
        <begin position="40"/>
        <end position="136"/>
    </location>
</feature>
<comment type="subcellular location">
    <subcellularLocation>
        <location evidence="1">Nucleus</location>
    </subcellularLocation>
</comment>
<dbReference type="Pfam" id="PF13891">
    <property type="entry name" value="zf-C3HC3H_KANSL2"/>
    <property type="match status" value="1"/>
</dbReference>
<dbReference type="Gene3D" id="3.30.730.10">
    <property type="entry name" value="AP2/ERF domain"/>
    <property type="match status" value="1"/>
</dbReference>
<evidence type="ECO:0000256" key="5">
    <source>
        <dbReference type="ARBA" id="ARBA00023242"/>
    </source>
</evidence>
<protein>
    <submittedName>
        <fullName evidence="9">Uncharacterized protein</fullName>
    </submittedName>
</protein>
<dbReference type="GO" id="GO:0003700">
    <property type="term" value="F:DNA-binding transcription factor activity"/>
    <property type="evidence" value="ECO:0007669"/>
    <property type="project" value="InterPro"/>
</dbReference>
<dbReference type="Pfam" id="PF02362">
    <property type="entry name" value="B3"/>
    <property type="match status" value="1"/>
</dbReference>
<comment type="caution">
    <text evidence="9">The sequence shown here is derived from an EMBL/GenBank/DDBJ whole genome shotgun (WGS) entry which is preliminary data.</text>
</comment>
<reference evidence="9" key="1">
    <citation type="submission" date="2021-01" db="EMBL/GenBank/DDBJ databases">
        <title>Adiantum capillus-veneris genome.</title>
        <authorList>
            <person name="Fang Y."/>
            <person name="Liao Q."/>
        </authorList>
    </citation>
    <scope>NUCLEOTIDE SEQUENCE</scope>
    <source>
        <strain evidence="9">H3</strain>
        <tissue evidence="9">Leaf</tissue>
    </source>
</reference>
<dbReference type="PANTHER" id="PTHR31190">
    <property type="entry name" value="DNA-BINDING DOMAIN"/>
    <property type="match status" value="1"/>
</dbReference>
<dbReference type="SUPFAM" id="SSF54171">
    <property type="entry name" value="DNA-binding domain"/>
    <property type="match status" value="1"/>
</dbReference>
<dbReference type="InterPro" id="IPR003340">
    <property type="entry name" value="B3_DNA-bd"/>
</dbReference>
<feature type="compositionally biased region" description="Basic residues" evidence="6">
    <location>
        <begin position="653"/>
        <end position="665"/>
    </location>
</feature>
<dbReference type="SMART" id="SM00380">
    <property type="entry name" value="AP2"/>
    <property type="match status" value="1"/>
</dbReference>
<evidence type="ECO:0000256" key="1">
    <source>
        <dbReference type="ARBA" id="ARBA00004123"/>
    </source>
</evidence>
<evidence type="ECO:0000313" key="9">
    <source>
        <dbReference type="EMBL" id="KAI5084641.1"/>
    </source>
</evidence>
<organism evidence="9 10">
    <name type="scientific">Adiantum capillus-veneris</name>
    <name type="common">Maidenhair fern</name>
    <dbReference type="NCBI Taxonomy" id="13818"/>
    <lineage>
        <taxon>Eukaryota</taxon>
        <taxon>Viridiplantae</taxon>
        <taxon>Streptophyta</taxon>
        <taxon>Embryophyta</taxon>
        <taxon>Tracheophyta</taxon>
        <taxon>Polypodiopsida</taxon>
        <taxon>Polypodiidae</taxon>
        <taxon>Polypodiales</taxon>
        <taxon>Pteridineae</taxon>
        <taxon>Pteridaceae</taxon>
        <taxon>Vittarioideae</taxon>
        <taxon>Adiantum</taxon>
    </lineage>
</organism>
<keyword evidence="3" id="KW-0238">DNA-binding</keyword>
<dbReference type="SUPFAM" id="SSF101936">
    <property type="entry name" value="DNA-binding pseudobarrel domain"/>
    <property type="match status" value="1"/>
</dbReference>
<dbReference type="InterPro" id="IPR016177">
    <property type="entry name" value="DNA-bd_dom_sf"/>
</dbReference>
<dbReference type="CDD" id="cd00018">
    <property type="entry name" value="AP2"/>
    <property type="match status" value="1"/>
</dbReference>
<dbReference type="InterPro" id="IPR044808">
    <property type="entry name" value="ERF_plant"/>
</dbReference>
<dbReference type="GO" id="GO:0003677">
    <property type="term" value="F:DNA binding"/>
    <property type="evidence" value="ECO:0007669"/>
    <property type="project" value="UniProtKB-KW"/>
</dbReference>
<accession>A0A9D4ZSM6</accession>
<dbReference type="GO" id="GO:0009873">
    <property type="term" value="P:ethylene-activated signaling pathway"/>
    <property type="evidence" value="ECO:0007669"/>
    <property type="project" value="InterPro"/>
</dbReference>
<dbReference type="Proteomes" id="UP000886520">
    <property type="component" value="Chromosome 1"/>
</dbReference>
<evidence type="ECO:0000256" key="3">
    <source>
        <dbReference type="ARBA" id="ARBA00023125"/>
    </source>
</evidence>
<dbReference type="InterPro" id="IPR025927">
    <property type="entry name" value="Znf_KANL2-like"/>
</dbReference>
<dbReference type="InterPro" id="IPR015300">
    <property type="entry name" value="DNA-bd_pseudobarrel_sf"/>
</dbReference>
<sequence>MGSDVEQAGFTPYIGEGFISPNRQLVTDLVKDIVTKQPSFARAIQKRCLGSAGRMALPVTFMSKYLTGSEGQVVLEDNCGLFWKVNWIAYMQSGRRLAFTRGWPAFVSHHDVKDGDVFIAEILAADHLKVQVISTNFGSGQGYSGMALCPEDGVSAKDVNNNNGNEEPQILVGSKKHNSDMSPLAFLSHDNKVSRRRRSKSVRSSSRSSSPMEGPSSINDGFHRPLSTQKGQASDLKKNTDSFLSSLTENHRKLEQGFQLQADDRKRTPCHEDADTMMLKRGEANVVETAGKTFNKKRKYEAQYCQYAKEPCHLYVLHGFKFCMLHILEDSLAPYKQCDFVEEQTQARCGFPVCLNLFDTRFCQVHMQTDGSVSTKVDSGKNFPSLLPALGTFSSLMMATSVSHHFSEKADLWVSRSSKSSSDEAVICEKAAMDGSRCCTRVHCAPQPCHSCQRINKFGTQTVELIAMKVNKENILRYVGWKPPSVSIKSGGKIRGISYLTANEAVSVGEGKDGKTKGSPSPSCLAQKFCDQAREETTLNLETEAEQHGASVLQTQPRRVCCSKFVGVRRRPWGAYGAEIRTPEGKRLWLGTFSTEEEAALAYDDAARIFRGESAVTNFSQGRNEHATPFPVKEKYSQNSKHESVGIFSEAPRRKRTSVGKKRSRLTGGKKCNDDCSVQESVCEKVIEDYDILRHNLLNGHREAHNVNRSTDIDGGSLDPELEEGLQGLMSMRSERDFFQLQRTDSPDVKLKVPQLALKHLNEEQSCDRAESSSPNVLLATERTGDYGADLTLSSIKQQKIWSHAPYGNGKQKRRFKSLSLSLPGVDEAEFQSDDSSDSLFGPSEPQVATQLQKRFVELKEEHGSESTSKTSEIFDDIVINGKDFFACDEKIGITGGFQTCMKRRNRVSPGKLEILNELNVEDKKLLSLGFCLKL</sequence>
<name>A0A9D4ZSM6_ADICA</name>
<feature type="domain" description="AP2/ERF" evidence="8">
    <location>
        <begin position="564"/>
        <end position="620"/>
    </location>
</feature>
<evidence type="ECO:0000256" key="4">
    <source>
        <dbReference type="ARBA" id="ARBA00023163"/>
    </source>
</evidence>
<keyword evidence="2" id="KW-0805">Transcription regulation</keyword>
<proteinExistence type="predicted"/>
<keyword evidence="5" id="KW-0539">Nucleus</keyword>
<evidence type="ECO:0000256" key="6">
    <source>
        <dbReference type="SAM" id="MobiDB-lite"/>
    </source>
</evidence>
<dbReference type="SMART" id="SM01019">
    <property type="entry name" value="B3"/>
    <property type="match status" value="1"/>
</dbReference>
<evidence type="ECO:0000259" key="7">
    <source>
        <dbReference type="PROSITE" id="PS50863"/>
    </source>
</evidence>
<evidence type="ECO:0000313" key="10">
    <source>
        <dbReference type="Proteomes" id="UP000886520"/>
    </source>
</evidence>
<dbReference type="PROSITE" id="PS51032">
    <property type="entry name" value="AP2_ERF"/>
    <property type="match status" value="1"/>
</dbReference>
<dbReference type="AlphaFoldDB" id="A0A9D4ZSM6"/>
<dbReference type="CDD" id="cd10017">
    <property type="entry name" value="B3_DNA"/>
    <property type="match status" value="1"/>
</dbReference>
<feature type="region of interest" description="Disordered" evidence="6">
    <location>
        <begin position="175"/>
        <end position="238"/>
    </location>
</feature>
<dbReference type="OrthoDB" id="10038011at2759"/>
<dbReference type="EMBL" id="JABFUD020000001">
    <property type="protein sequence ID" value="KAI5084641.1"/>
    <property type="molecule type" value="Genomic_DNA"/>
</dbReference>
<dbReference type="PROSITE" id="PS50863">
    <property type="entry name" value="B3"/>
    <property type="match status" value="1"/>
</dbReference>